<name>A0A6L2MAG2_TANCI</name>
<sequence>MKSLNPQEVILNGDSPPPTKIVDGVVQIVAPTTTEQRLAKKNKLKARGTLLMALLDKHQLKFNIYKDAKSLMEAIEKNKADLEEQSLDDLFNNLKIYEAEVKGLSTSSHNIQNIAFVSLNNTDSTNESVTVVPSVFAASPKAKVSTLPNVDSLSDAVIYSFFTKLHSQEFDNRVTEKHENDRYKIGEVYHVVPPPYTRNFLLPKPDLVFTDDTNASESIANVINVESHEPKTSKDKSKTHRPDAPIIEDWISDSEDETEIEPVTTAVTQSTMKCTIPVKNVFHKAHTPVRRPIHQRTATKNSNFNKKVTTVKVNKVNDVQDTECVVLSSDYKLPDENHVLLRVPRKNNMYNVDLKNVVPSGDSLLPIPFWAEAVNTACYVKIRIGPKWLFDIDTLTMSMNYQPVVARNQPNDIACIKENLDAGKVRKETVYAQQYVLLPLWSSDSQDPKNTDDNVADDAFEVKENKNDVHVSAHESAKTDKKKYDAKATRDDKGKSPIDSIMRFRDLRAEFEELSFNITNGLNAVSDLQSSFVDPSQYLDDPDMPELEDIIYSDDKENVGAEADLSNLETNISVNPITTTRVYKDHPVNQIIEGRYRHTQEEGIEYDEFFAPVARIEAIRFHGLQVKQKEDGIFISKDKYVAKILRKFSFTDVKSASTPIEIEKPLLKDPDVLVKHHTSNGHQFTMSNRHQELTSPEQTASELAIPKQTALSKEFLNPFMAGSLPKTICAKRTAWNEFSSSMASAVICLATGRKFNFSKYILDSRVRNVDSPSKFLMYPRFIQVVLDHQMDNMTTHNTRYESPTLTQKVFANMRRVGKGFSGVETLLFDSMLVQSHQKAEEDVKGRNDIEELFDQENVNAASKGVSVVIAPELVSTAEPMVFDDEDVTMIMAQTLIKMKAEKARIIDEKIAQKLHDEEVQKVATRDEQERADIEKALELQRQLDEREDDIDWNTVDEQTKKKRVANETLLQESFKKLRAAEVSGSESTQEIPTDDPKEITKEDVQNMLEIVLVPEFRVEALQIKYPIIEWEIHTEGPRNIRRSLGWSECGVHRDSSTRGHDIYMLTEQDYPLSNAVIILMLSEKLQVKEDNEMARDLVMKIFIKANKPRNRSV</sequence>
<accession>A0A6L2MAG2</accession>
<dbReference type="AlphaFoldDB" id="A0A6L2MAG2"/>
<evidence type="ECO:0000256" key="2">
    <source>
        <dbReference type="SAM" id="MobiDB-lite"/>
    </source>
</evidence>
<evidence type="ECO:0000313" key="3">
    <source>
        <dbReference type="EMBL" id="GEU71003.1"/>
    </source>
</evidence>
<organism evidence="3">
    <name type="scientific">Tanacetum cinerariifolium</name>
    <name type="common">Dalmatian daisy</name>
    <name type="synonym">Chrysanthemum cinerariifolium</name>
    <dbReference type="NCBI Taxonomy" id="118510"/>
    <lineage>
        <taxon>Eukaryota</taxon>
        <taxon>Viridiplantae</taxon>
        <taxon>Streptophyta</taxon>
        <taxon>Embryophyta</taxon>
        <taxon>Tracheophyta</taxon>
        <taxon>Spermatophyta</taxon>
        <taxon>Magnoliopsida</taxon>
        <taxon>eudicotyledons</taxon>
        <taxon>Gunneridae</taxon>
        <taxon>Pentapetalae</taxon>
        <taxon>asterids</taxon>
        <taxon>campanulids</taxon>
        <taxon>Asterales</taxon>
        <taxon>Asteraceae</taxon>
        <taxon>Asteroideae</taxon>
        <taxon>Anthemideae</taxon>
        <taxon>Anthemidinae</taxon>
        <taxon>Tanacetum</taxon>
    </lineage>
</organism>
<protein>
    <submittedName>
        <fullName evidence="3">Uncharacterized protein</fullName>
    </submittedName>
</protein>
<dbReference type="EMBL" id="BKCJ010006222">
    <property type="protein sequence ID" value="GEU71003.1"/>
    <property type="molecule type" value="Genomic_DNA"/>
</dbReference>
<gene>
    <name evidence="3" type="ORF">Tci_042981</name>
</gene>
<feature type="region of interest" description="Disordered" evidence="2">
    <location>
        <begin position="466"/>
        <end position="495"/>
    </location>
</feature>
<comment type="caution">
    <text evidence="3">The sequence shown here is derived from an EMBL/GenBank/DDBJ whole genome shotgun (WGS) entry which is preliminary data.</text>
</comment>
<proteinExistence type="predicted"/>
<keyword evidence="1" id="KW-0175">Coiled coil</keyword>
<evidence type="ECO:0000256" key="1">
    <source>
        <dbReference type="SAM" id="Coils"/>
    </source>
</evidence>
<reference evidence="3" key="1">
    <citation type="journal article" date="2019" name="Sci. Rep.">
        <title>Draft genome of Tanacetum cinerariifolium, the natural source of mosquito coil.</title>
        <authorList>
            <person name="Yamashiro T."/>
            <person name="Shiraishi A."/>
            <person name="Satake H."/>
            <person name="Nakayama K."/>
        </authorList>
    </citation>
    <scope>NUCLEOTIDE SEQUENCE</scope>
</reference>
<feature type="coiled-coil region" evidence="1">
    <location>
        <begin position="65"/>
        <end position="107"/>
    </location>
</feature>